<feature type="region of interest" description="Disordered" evidence="1">
    <location>
        <begin position="130"/>
        <end position="166"/>
    </location>
</feature>
<dbReference type="Proteomes" id="UP001300745">
    <property type="component" value="Unassembled WGS sequence"/>
</dbReference>
<gene>
    <name evidence="3" type="ORF">ORI27_15935</name>
</gene>
<proteinExistence type="predicted"/>
<comment type="caution">
    <text evidence="3">The sequence shown here is derived from an EMBL/GenBank/DDBJ whole genome shotgun (WGS) entry which is preliminary data.</text>
</comment>
<dbReference type="EMBL" id="JAPJDO010000012">
    <property type="protein sequence ID" value="MCX2938198.1"/>
    <property type="molecule type" value="Genomic_DNA"/>
</dbReference>
<dbReference type="RefSeq" id="WP_265997871.1">
    <property type="nucleotide sequence ID" value="NZ_JAPJDN010000012.1"/>
</dbReference>
<evidence type="ECO:0000313" key="3">
    <source>
        <dbReference type="EMBL" id="MCX2938198.1"/>
    </source>
</evidence>
<keyword evidence="2" id="KW-0812">Transmembrane</keyword>
<feature type="compositionally biased region" description="Acidic residues" evidence="1">
    <location>
        <begin position="25"/>
        <end position="38"/>
    </location>
</feature>
<feature type="region of interest" description="Disordered" evidence="1">
    <location>
        <begin position="1"/>
        <end position="97"/>
    </location>
</feature>
<feature type="transmembrane region" description="Helical" evidence="2">
    <location>
        <begin position="107"/>
        <end position="130"/>
    </location>
</feature>
<feature type="compositionally biased region" description="Pro residues" evidence="1">
    <location>
        <begin position="136"/>
        <end position="157"/>
    </location>
</feature>
<sequence length="358" mass="37660">MGKAEVAPEDTAWLTRIRGTNADPDSPDEGDDGYDEWAPEGQADNNDSTDDDDGWPIARTEPISRTEATAQADLDSQRIIDLDAADDEDDTDTGDDTAAARRRFNPAVAAGFVGTAVLATVVTLIAGSVASRDEPAPPPTPTSHARPPLPPPPPSVPPAAVDGPLRFTATSDCDRLPGSTSAQLLADPQSSVPWICASQIPGQVLKIYLDQPYIITAVSIVPGAVNKMNPTDDGDAWLRHRVVTRLQWQFNDRANTIKSQKTGDVHGEAVEPIPSTLASEITVIIQETSRPPQVAAPTTTPTSAPGSDGILGPILGSNGPQHDPADEPPLLPGQAERPDPSDGTFAVSSIQIMGHKVI</sequence>
<keyword evidence="2" id="KW-1133">Transmembrane helix</keyword>
<evidence type="ECO:0000313" key="4">
    <source>
        <dbReference type="Proteomes" id="UP001300745"/>
    </source>
</evidence>
<feature type="compositionally biased region" description="Acidic residues" evidence="1">
    <location>
        <begin position="83"/>
        <end position="95"/>
    </location>
</feature>
<keyword evidence="2" id="KW-0472">Membrane</keyword>
<name>A0ABT3SFC7_9MYCO</name>
<feature type="region of interest" description="Disordered" evidence="1">
    <location>
        <begin position="289"/>
        <end position="345"/>
    </location>
</feature>
<evidence type="ECO:0008006" key="5">
    <source>
        <dbReference type="Google" id="ProtNLM"/>
    </source>
</evidence>
<evidence type="ECO:0000256" key="1">
    <source>
        <dbReference type="SAM" id="MobiDB-lite"/>
    </source>
</evidence>
<keyword evidence="4" id="KW-1185">Reference proteome</keyword>
<accession>A0ABT3SFC7</accession>
<feature type="compositionally biased region" description="Low complexity" evidence="1">
    <location>
        <begin position="291"/>
        <end position="305"/>
    </location>
</feature>
<organism evidence="3 4">
    <name type="scientific">Mycobacterium pinniadriaticum</name>
    <dbReference type="NCBI Taxonomy" id="2994102"/>
    <lineage>
        <taxon>Bacteria</taxon>
        <taxon>Bacillati</taxon>
        <taxon>Actinomycetota</taxon>
        <taxon>Actinomycetes</taxon>
        <taxon>Mycobacteriales</taxon>
        <taxon>Mycobacteriaceae</taxon>
        <taxon>Mycobacterium</taxon>
    </lineage>
</organism>
<protein>
    <recommendedName>
        <fullName evidence="5">F5/8 type C domain-containing protein</fullName>
    </recommendedName>
</protein>
<reference evidence="3 4" key="1">
    <citation type="submission" date="2022-11" db="EMBL/GenBank/DDBJ databases">
        <title>Mycobacterium sp. nov.</title>
        <authorList>
            <person name="Papic B."/>
            <person name="Spicic S."/>
            <person name="Duvnjak S."/>
        </authorList>
    </citation>
    <scope>NUCLEOTIDE SEQUENCE [LARGE SCALE GENOMIC DNA]</scope>
    <source>
        <strain evidence="3 4">CVI_P4</strain>
    </source>
</reference>
<evidence type="ECO:0000256" key="2">
    <source>
        <dbReference type="SAM" id="Phobius"/>
    </source>
</evidence>